<dbReference type="InParanoid" id="F6PJM3"/>
<dbReference type="FunCoup" id="F6PJM3">
    <property type="interactions" value="605"/>
</dbReference>
<keyword evidence="3" id="KW-0413">Isomerase</keyword>
<dbReference type="SUPFAM" id="SSF55120">
    <property type="entry name" value="Pseudouridine synthase"/>
    <property type="match status" value="1"/>
</dbReference>
<dbReference type="InterPro" id="IPR001656">
    <property type="entry name" value="PsdUridine_synth_TruD"/>
</dbReference>
<dbReference type="PANTHER" id="PTHR13326">
    <property type="entry name" value="TRNA PSEUDOURIDINE SYNTHASE D"/>
    <property type="match status" value="1"/>
</dbReference>
<evidence type="ECO:0000256" key="4">
    <source>
        <dbReference type="ARBA" id="ARBA00036943"/>
    </source>
</evidence>
<evidence type="ECO:0000256" key="2">
    <source>
        <dbReference type="ARBA" id="ARBA00022694"/>
    </source>
</evidence>
<evidence type="ECO:0000256" key="1">
    <source>
        <dbReference type="ARBA" id="ARBA00007953"/>
    </source>
</evidence>
<dbReference type="GO" id="GO:0003723">
    <property type="term" value="F:RNA binding"/>
    <property type="evidence" value="ECO:0007669"/>
    <property type="project" value="InterPro"/>
</dbReference>
<keyword evidence="7" id="KW-1185">Reference proteome</keyword>
<reference evidence="6" key="3">
    <citation type="submission" date="2025-09" db="UniProtKB">
        <authorList>
            <consortium name="Ensembl"/>
        </authorList>
    </citation>
    <scope>IDENTIFICATION</scope>
</reference>
<dbReference type="Ensembl" id="ENSCINT00000016750.3">
    <property type="protein sequence ID" value="ENSCINP00000016750.3"/>
    <property type="gene ID" value="ENSCING00000008194.3"/>
</dbReference>
<dbReference type="PIRSF" id="PIRSF037016">
    <property type="entry name" value="Pseudouridin_synth_euk_prd"/>
    <property type="match status" value="1"/>
</dbReference>
<dbReference type="Pfam" id="PF01142">
    <property type="entry name" value="TruD"/>
    <property type="match status" value="1"/>
</dbReference>
<comment type="similarity">
    <text evidence="1">Belongs to the pseudouridine synthase TruD family.</text>
</comment>
<name>F6PJM3_CIOIN</name>
<dbReference type="InterPro" id="IPR020119">
    <property type="entry name" value="PsdUridine_synth_TruD_CS"/>
</dbReference>
<accession>F6PJM3</accession>
<gene>
    <name evidence="6" type="primary">LOC100181071</name>
</gene>
<dbReference type="InterPro" id="IPR042214">
    <property type="entry name" value="TruD_catalytic"/>
</dbReference>
<feature type="domain" description="TRUD" evidence="5">
    <location>
        <begin position="272"/>
        <end position="483"/>
    </location>
</feature>
<dbReference type="GeneTree" id="ENSGT00530000063554"/>
<dbReference type="CDD" id="cd02576">
    <property type="entry name" value="PseudoU_synth_ScPUS7"/>
    <property type="match status" value="1"/>
</dbReference>
<evidence type="ECO:0000259" key="5">
    <source>
        <dbReference type="PROSITE" id="PS50984"/>
    </source>
</evidence>
<comment type="catalytic activity">
    <reaction evidence="4">
        <text>a uridine in tRNA = a pseudouridine in tRNA</text>
        <dbReference type="Rhea" id="RHEA:54572"/>
        <dbReference type="Rhea" id="RHEA-COMP:13339"/>
        <dbReference type="Rhea" id="RHEA-COMP:13934"/>
        <dbReference type="ChEBI" id="CHEBI:65314"/>
        <dbReference type="ChEBI" id="CHEBI:65315"/>
    </reaction>
</comment>
<protein>
    <submittedName>
        <fullName evidence="6">Pseudouridylate synthase 7 homolog</fullName>
    </submittedName>
</protein>
<dbReference type="GO" id="GO:0001522">
    <property type="term" value="P:pseudouridine synthesis"/>
    <property type="evidence" value="ECO:0000318"/>
    <property type="project" value="GO_Central"/>
</dbReference>
<reference evidence="7" key="1">
    <citation type="journal article" date="2002" name="Science">
        <title>The draft genome of Ciona intestinalis: insights into chordate and vertebrate origins.</title>
        <authorList>
            <person name="Dehal P."/>
            <person name="Satou Y."/>
            <person name="Campbell R.K."/>
            <person name="Chapman J."/>
            <person name="Degnan B."/>
            <person name="De Tomaso A."/>
            <person name="Davidson B."/>
            <person name="Di Gregorio A."/>
            <person name="Gelpke M."/>
            <person name="Goodstein D.M."/>
            <person name="Harafuji N."/>
            <person name="Hastings K.E."/>
            <person name="Ho I."/>
            <person name="Hotta K."/>
            <person name="Huang W."/>
            <person name="Kawashima T."/>
            <person name="Lemaire P."/>
            <person name="Martinez D."/>
            <person name="Meinertzhagen I.A."/>
            <person name="Necula S."/>
            <person name="Nonaka M."/>
            <person name="Putnam N."/>
            <person name="Rash S."/>
            <person name="Saiga H."/>
            <person name="Satake M."/>
            <person name="Terry A."/>
            <person name="Yamada L."/>
            <person name="Wang H.G."/>
            <person name="Awazu S."/>
            <person name="Azumi K."/>
            <person name="Boore J."/>
            <person name="Branno M."/>
            <person name="Chin-Bow S."/>
            <person name="DeSantis R."/>
            <person name="Doyle S."/>
            <person name="Francino P."/>
            <person name="Keys D.N."/>
            <person name="Haga S."/>
            <person name="Hayashi H."/>
            <person name="Hino K."/>
            <person name="Imai K.S."/>
            <person name="Inaba K."/>
            <person name="Kano S."/>
            <person name="Kobayashi K."/>
            <person name="Kobayashi M."/>
            <person name="Lee B.I."/>
            <person name="Makabe K.W."/>
            <person name="Manohar C."/>
            <person name="Matassi G."/>
            <person name="Medina M."/>
            <person name="Mochizuki Y."/>
            <person name="Mount S."/>
            <person name="Morishita T."/>
            <person name="Miura S."/>
            <person name="Nakayama A."/>
            <person name="Nishizaka S."/>
            <person name="Nomoto H."/>
            <person name="Ohta F."/>
            <person name="Oishi K."/>
            <person name="Rigoutsos I."/>
            <person name="Sano M."/>
            <person name="Sasaki A."/>
            <person name="Sasakura Y."/>
            <person name="Shoguchi E."/>
            <person name="Shin-i T."/>
            <person name="Spagnuolo A."/>
            <person name="Stainier D."/>
            <person name="Suzuki M.M."/>
            <person name="Tassy O."/>
            <person name="Takatori N."/>
            <person name="Tokuoka M."/>
            <person name="Yagi K."/>
            <person name="Yoshizaki F."/>
            <person name="Wada S."/>
            <person name="Zhang C."/>
            <person name="Hyatt P.D."/>
            <person name="Larimer F."/>
            <person name="Detter C."/>
            <person name="Doggett N."/>
            <person name="Glavina T."/>
            <person name="Hawkins T."/>
            <person name="Richardson P."/>
            <person name="Lucas S."/>
            <person name="Kohara Y."/>
            <person name="Levine M."/>
            <person name="Satoh N."/>
            <person name="Rokhsar D.S."/>
        </authorList>
    </citation>
    <scope>NUCLEOTIDE SEQUENCE [LARGE SCALE GENOMIC DNA]</scope>
</reference>
<evidence type="ECO:0000313" key="6">
    <source>
        <dbReference type="Ensembl" id="ENSCINP00000016750.3"/>
    </source>
</evidence>
<keyword evidence="2" id="KW-0819">tRNA processing</keyword>
<dbReference type="PANTHER" id="PTHR13326:SF31">
    <property type="entry name" value="PSEUDOURIDYLATE SYNTHASE 7 HOMOLOG"/>
    <property type="match status" value="1"/>
</dbReference>
<dbReference type="HOGENOM" id="CLU_005281_0_1_1"/>
<evidence type="ECO:0000313" key="7">
    <source>
        <dbReference type="Proteomes" id="UP000008144"/>
    </source>
</evidence>
<evidence type="ECO:0000256" key="3">
    <source>
        <dbReference type="ARBA" id="ARBA00023235"/>
    </source>
</evidence>
<dbReference type="Gene3D" id="3.30.2350.20">
    <property type="entry name" value="TruD, catalytic domain"/>
    <property type="match status" value="2"/>
</dbReference>
<dbReference type="InterPro" id="IPR011760">
    <property type="entry name" value="PsdUridine_synth_TruD_insert"/>
</dbReference>
<dbReference type="FunFam" id="3.30.2350.20:FF:000024">
    <property type="entry name" value="tRNA pseudouridine synthase D, putative"/>
    <property type="match status" value="1"/>
</dbReference>
<dbReference type="PROSITE" id="PS01268">
    <property type="entry name" value="UPF0024"/>
    <property type="match status" value="1"/>
</dbReference>
<dbReference type="STRING" id="7719.ENSCINP00000016750"/>
<organism evidence="6 7">
    <name type="scientific">Ciona intestinalis</name>
    <name type="common">Transparent sea squirt</name>
    <name type="synonym">Ascidia intestinalis</name>
    <dbReference type="NCBI Taxonomy" id="7719"/>
    <lineage>
        <taxon>Eukaryota</taxon>
        <taxon>Metazoa</taxon>
        <taxon>Chordata</taxon>
        <taxon>Tunicata</taxon>
        <taxon>Ascidiacea</taxon>
        <taxon>Phlebobranchia</taxon>
        <taxon>Cionidae</taxon>
        <taxon>Ciona</taxon>
    </lineage>
</organism>
<dbReference type="GO" id="GO:0009982">
    <property type="term" value="F:pseudouridine synthase activity"/>
    <property type="evidence" value="ECO:0000318"/>
    <property type="project" value="GO_Central"/>
</dbReference>
<dbReference type="FunFam" id="3.30.2350.20:FF:000002">
    <property type="entry name" value="Pseudouridylate synthase 7 homolog"/>
    <property type="match status" value="1"/>
</dbReference>
<dbReference type="SMR" id="F6PJM3"/>
<dbReference type="GO" id="GO:0005634">
    <property type="term" value="C:nucleus"/>
    <property type="evidence" value="ECO:0000318"/>
    <property type="project" value="GO_Central"/>
</dbReference>
<dbReference type="OMA" id="WINYFGH"/>
<dbReference type="NCBIfam" id="TIGR00094">
    <property type="entry name" value="tRNA_TruD_broad"/>
    <property type="match status" value="1"/>
</dbReference>
<reference evidence="6" key="2">
    <citation type="submission" date="2025-08" db="UniProtKB">
        <authorList>
            <consortium name="Ensembl"/>
        </authorList>
    </citation>
    <scope>IDENTIFICATION</scope>
</reference>
<dbReference type="InterPro" id="IPR020103">
    <property type="entry name" value="PsdUridine_synth_cat_dom_sf"/>
</dbReference>
<dbReference type="PROSITE" id="PS50984">
    <property type="entry name" value="TRUD"/>
    <property type="match status" value="1"/>
</dbReference>
<dbReference type="AlphaFoldDB" id="F6PJM3"/>
<dbReference type="Proteomes" id="UP000008144">
    <property type="component" value="Unassembled WGS sequence"/>
</dbReference>
<proteinExistence type="inferred from homology"/>
<dbReference type="GO" id="GO:0008033">
    <property type="term" value="P:tRNA processing"/>
    <property type="evidence" value="ECO:0007669"/>
    <property type="project" value="UniProtKB-KW"/>
</dbReference>
<sequence>MSILLEKDVGMTEYIGKHKGFTGILKMRYQDFMVNEIDLQGKVVHLTNFDTEVVREHEPIEEKAVLHIPNDVLSAEDIDGLKNLDGNTEKAAFFVIKTVGMSKSQRTEIHKTVSQLFPKLETKTVKNETTDEQEIKVMKFFSDSNKRKRSNKDRGFPYCKFVLYKENIATMDAVNLILKKLNLRHARCFQYAGNKDKRGVTVQEVTTSISPERLVPVNQILSNIRVGNLVSCKTAKRLGDLNGNQFSIVIRNTLDIEESDLKAAIKSFSQTGFINYFGMQRFGTNNVPTYEIGKSIISSRWEETVDLILSSCFKDCSEETINLIRNWREENNAKKAFDKLNRRSSFEGYLLLGISHFGPKQLVQSLARIPRNTRMLYLHSYQSFVWNRIVSRRFLTFGDSPVVGDLVLAGNEKEVYMHEENIDNYSIHDVIMPLPGHKVTYPTNSALQWYKDEFKAAGIEESMFDHKVKEYYLPGAYRKIINKPNDVEWDIVKYNDYQKPLLASDKDILQGGERPSGEKDGKFTALRISFSLSSSCYATVAMREVMKRDMSSANQTLLGDKHKMECSNAAPTSVNVAPTSVNVAPTSVNILANTNE</sequence>